<dbReference type="Proteomes" id="UP000664857">
    <property type="component" value="Unassembled WGS sequence"/>
</dbReference>
<keyword evidence="1" id="KW-0134">Cell wall</keyword>
<dbReference type="Gene3D" id="2.60.40.10">
    <property type="entry name" value="Immunoglobulins"/>
    <property type="match status" value="1"/>
</dbReference>
<dbReference type="Pfam" id="PF00746">
    <property type="entry name" value="Gram_pos_anchor"/>
    <property type="match status" value="1"/>
</dbReference>
<dbReference type="InterPro" id="IPR041033">
    <property type="entry name" value="SpaA_PFL_dom_1"/>
</dbReference>
<evidence type="ECO:0000256" key="2">
    <source>
        <dbReference type="ARBA" id="ARBA00022525"/>
    </source>
</evidence>
<dbReference type="RefSeq" id="WP_206965148.1">
    <property type="nucleotide sequence ID" value="NZ_JAFLVX010000011.1"/>
</dbReference>
<evidence type="ECO:0000256" key="3">
    <source>
        <dbReference type="ARBA" id="ARBA00022729"/>
    </source>
</evidence>
<keyword evidence="4" id="KW-0572">Peptidoglycan-anchor</keyword>
<evidence type="ECO:0000313" key="8">
    <source>
        <dbReference type="EMBL" id="MBO0476115.1"/>
    </source>
</evidence>
<dbReference type="Pfam" id="PF17802">
    <property type="entry name" value="SpaA"/>
    <property type="match status" value="1"/>
</dbReference>
<feature type="region of interest" description="Disordered" evidence="5">
    <location>
        <begin position="294"/>
        <end position="318"/>
    </location>
</feature>
<evidence type="ECO:0000256" key="5">
    <source>
        <dbReference type="SAM" id="MobiDB-lite"/>
    </source>
</evidence>
<reference evidence="8 9" key="1">
    <citation type="submission" date="2021-03" db="EMBL/GenBank/DDBJ databases">
        <title>Enterococcal diversity collection.</title>
        <authorList>
            <person name="Gilmore M.S."/>
            <person name="Schwartzman J."/>
            <person name="Van Tyne D."/>
            <person name="Martin M."/>
            <person name="Earl A.M."/>
            <person name="Manson A.L."/>
            <person name="Straub T."/>
            <person name="Salamzade R."/>
            <person name="Saavedra J."/>
            <person name="Lebreton F."/>
            <person name="Prichula J."/>
            <person name="Schaufler K."/>
            <person name="Gaca A."/>
            <person name="Sgardioli B."/>
            <person name="Wagenaar J."/>
            <person name="Strong T."/>
        </authorList>
    </citation>
    <scope>NUCLEOTIDE SEQUENCE [LARGE SCALE GENOMIC DNA]</scope>
    <source>
        <strain evidence="8 9">DIV0080</strain>
    </source>
</reference>
<keyword evidence="6" id="KW-0812">Transmembrane</keyword>
<comment type="caution">
    <text evidence="8">The sequence shown here is derived from an EMBL/GenBank/DDBJ whole genome shotgun (WGS) entry which is preliminary data.</text>
</comment>
<evidence type="ECO:0000256" key="1">
    <source>
        <dbReference type="ARBA" id="ARBA00022512"/>
    </source>
</evidence>
<evidence type="ECO:0000259" key="7">
    <source>
        <dbReference type="PROSITE" id="PS50847"/>
    </source>
</evidence>
<keyword evidence="9" id="KW-1185">Reference proteome</keyword>
<sequence length="353" mass="40163">MKRACLFFISLCIGLLYFIPVETQAISPNEVKVQLTHESHSQEGTAFSIYGISRSDYEKALNLGIELSIEKTKEWLSTKKTPKVKQVIVDASQKAEFTLPRHNALGEQMYYVLVQNQPDREGVNGKDIYQVSPSFISFDDLEEPTLDIYTKRVFMAQLPYFFKYSEKEAKPLANAEFAFYQFNESHEKVYLTNLDPLEWQVLRDGSQAYSFKSDDQGLVMMPDIGLEEGTYYFEETKAPVGYKISKESTQITLVIQDNEEGRVMTLNNHILHATEAGVLPEDIIKKGEPRVINELETDPPETSTPKTQTTIKETPKGSSFLPKTGEKVWSYGLVGLVLMSVAILLLKRRKENE</sequence>
<evidence type="ECO:0000256" key="6">
    <source>
        <dbReference type="SAM" id="Phobius"/>
    </source>
</evidence>
<keyword evidence="2" id="KW-0964">Secreted</keyword>
<evidence type="ECO:0000313" key="9">
    <source>
        <dbReference type="Proteomes" id="UP000664857"/>
    </source>
</evidence>
<gene>
    <name evidence="8" type="ORF">DOK76_03475</name>
</gene>
<proteinExistence type="predicted"/>
<keyword evidence="6" id="KW-0472">Membrane</keyword>
<feature type="compositionally biased region" description="Polar residues" evidence="5">
    <location>
        <begin position="300"/>
        <end position="312"/>
    </location>
</feature>
<dbReference type="PROSITE" id="PS50847">
    <property type="entry name" value="GRAM_POS_ANCHORING"/>
    <property type="match status" value="1"/>
</dbReference>
<keyword evidence="3" id="KW-0732">Signal</keyword>
<dbReference type="NCBIfam" id="TIGR01167">
    <property type="entry name" value="LPXTG_anchor"/>
    <property type="match status" value="1"/>
</dbReference>
<evidence type="ECO:0000256" key="4">
    <source>
        <dbReference type="ARBA" id="ARBA00023088"/>
    </source>
</evidence>
<dbReference type="EMBL" id="JAFLVX010000011">
    <property type="protein sequence ID" value="MBO0476115.1"/>
    <property type="molecule type" value="Genomic_DNA"/>
</dbReference>
<feature type="domain" description="Gram-positive cocci surface proteins LPxTG" evidence="7">
    <location>
        <begin position="321"/>
        <end position="353"/>
    </location>
</feature>
<organism evidence="8 9">
    <name type="scientific">Candidatus Vagococcus giribetii</name>
    <dbReference type="NCBI Taxonomy" id="2230876"/>
    <lineage>
        <taxon>Bacteria</taxon>
        <taxon>Bacillati</taxon>
        <taxon>Bacillota</taxon>
        <taxon>Bacilli</taxon>
        <taxon>Lactobacillales</taxon>
        <taxon>Enterococcaceae</taxon>
        <taxon>Vagococcus</taxon>
    </lineage>
</organism>
<feature type="transmembrane region" description="Helical" evidence="6">
    <location>
        <begin position="328"/>
        <end position="346"/>
    </location>
</feature>
<protein>
    <submittedName>
        <fullName evidence="8">LPXTG cell wall anchor domain-containing protein</fullName>
    </submittedName>
</protein>
<dbReference type="InterPro" id="IPR013783">
    <property type="entry name" value="Ig-like_fold"/>
</dbReference>
<dbReference type="InterPro" id="IPR019931">
    <property type="entry name" value="LPXTG_anchor"/>
</dbReference>
<name>A0ABS3HQV6_9ENTE</name>
<keyword evidence="6" id="KW-1133">Transmembrane helix</keyword>
<accession>A0ABS3HQV6</accession>